<sequence length="279" mass="29239">MLRRLFIAMVLATSMVVGSTSPSTAQDRDSSAFRDLAIGKDYRVRVAAVLALSKSKSAGARPALERALRDPHPAVRAAAAAALKVQGNAAAVPALRAALAAESSAGVKRQIQGAIDRLSKRSSKARFLVRLGKFENRSGVRDATLGSLLRRHTRDRVAQLSDIEIVADGLDVAAEGKSRRLPAFTIDGSVTQLSRRHGADGVGYAARVEYVIREMPSQTLKGSISGSAQALAEARRARGRQALAQLQSDAVAGAIESALKGAPLALEAACGSSVVPRGR</sequence>
<reference evidence="2 3" key="1">
    <citation type="submission" date="2015-09" db="EMBL/GenBank/DDBJ databases">
        <title>Sorangium comparison.</title>
        <authorList>
            <person name="Zaburannyi N."/>
            <person name="Bunk B."/>
            <person name="Overmann J."/>
            <person name="Mueller R."/>
        </authorList>
    </citation>
    <scope>NUCLEOTIDE SEQUENCE [LARGE SCALE GENOMIC DNA]</scope>
    <source>
        <strain evidence="2 3">So ceGT47</strain>
    </source>
</reference>
<protein>
    <recommendedName>
        <fullName evidence="4">Secreted protein</fullName>
    </recommendedName>
</protein>
<evidence type="ECO:0000256" key="1">
    <source>
        <dbReference type="SAM" id="SignalP"/>
    </source>
</evidence>
<evidence type="ECO:0008006" key="4">
    <source>
        <dbReference type="Google" id="ProtNLM"/>
    </source>
</evidence>
<dbReference type="RefSeq" id="WP_242515184.1">
    <property type="nucleotide sequence ID" value="NZ_CP012670.1"/>
</dbReference>
<dbReference type="SUPFAM" id="SSF48371">
    <property type="entry name" value="ARM repeat"/>
    <property type="match status" value="1"/>
</dbReference>
<dbReference type="InterPro" id="IPR016024">
    <property type="entry name" value="ARM-type_fold"/>
</dbReference>
<dbReference type="Gene3D" id="1.25.10.10">
    <property type="entry name" value="Leucine-rich Repeat Variant"/>
    <property type="match status" value="1"/>
</dbReference>
<dbReference type="InterPro" id="IPR004155">
    <property type="entry name" value="PBS_lyase_HEAT"/>
</dbReference>
<dbReference type="EMBL" id="CP012670">
    <property type="protein sequence ID" value="AUX24321.1"/>
    <property type="molecule type" value="Genomic_DNA"/>
</dbReference>
<feature type="signal peptide" evidence="1">
    <location>
        <begin position="1"/>
        <end position="25"/>
    </location>
</feature>
<evidence type="ECO:0000313" key="2">
    <source>
        <dbReference type="EMBL" id="AUX24321.1"/>
    </source>
</evidence>
<dbReference type="Proteomes" id="UP000295781">
    <property type="component" value="Chromosome"/>
</dbReference>
<dbReference type="AlphaFoldDB" id="A0A4P2Q544"/>
<proteinExistence type="predicted"/>
<organism evidence="2 3">
    <name type="scientific">Sorangium cellulosum</name>
    <name type="common">Polyangium cellulosum</name>
    <dbReference type="NCBI Taxonomy" id="56"/>
    <lineage>
        <taxon>Bacteria</taxon>
        <taxon>Pseudomonadati</taxon>
        <taxon>Myxococcota</taxon>
        <taxon>Polyangia</taxon>
        <taxon>Polyangiales</taxon>
        <taxon>Polyangiaceae</taxon>
        <taxon>Sorangium</taxon>
    </lineage>
</organism>
<dbReference type="SMART" id="SM00567">
    <property type="entry name" value="EZ_HEAT"/>
    <property type="match status" value="2"/>
</dbReference>
<keyword evidence="1" id="KW-0732">Signal</keyword>
<name>A0A4P2Q544_SORCE</name>
<evidence type="ECO:0000313" key="3">
    <source>
        <dbReference type="Proteomes" id="UP000295781"/>
    </source>
</evidence>
<dbReference type="Pfam" id="PF13646">
    <property type="entry name" value="HEAT_2"/>
    <property type="match status" value="1"/>
</dbReference>
<feature type="chain" id="PRO_5020211134" description="Secreted protein" evidence="1">
    <location>
        <begin position="26"/>
        <end position="279"/>
    </location>
</feature>
<dbReference type="InterPro" id="IPR011989">
    <property type="entry name" value="ARM-like"/>
</dbReference>
<gene>
    <name evidence="2" type="ORF">SOCEGT47_048580</name>
</gene>
<accession>A0A4P2Q544</accession>